<feature type="signal peptide" evidence="6">
    <location>
        <begin position="1"/>
        <end position="33"/>
    </location>
</feature>
<dbReference type="PANTHER" id="PTHR30329:SF21">
    <property type="entry name" value="LIPOPROTEIN YIAD-RELATED"/>
    <property type="match status" value="1"/>
</dbReference>
<gene>
    <name evidence="8" type="ORF">SAMN05216246_101222</name>
</gene>
<dbReference type="Gene3D" id="3.30.1330.60">
    <property type="entry name" value="OmpA-like domain"/>
    <property type="match status" value="1"/>
</dbReference>
<dbReference type="InterPro" id="IPR006665">
    <property type="entry name" value="OmpA-like"/>
</dbReference>
<dbReference type="PROSITE" id="PS51123">
    <property type="entry name" value="OMPA_2"/>
    <property type="match status" value="1"/>
</dbReference>
<feature type="domain" description="OmpA-like" evidence="7">
    <location>
        <begin position="102"/>
        <end position="222"/>
    </location>
</feature>
<keyword evidence="3" id="KW-0998">Cell outer membrane</keyword>
<organism evidence="8 9">
    <name type="scientific">Actinomyces denticolens</name>
    <dbReference type="NCBI Taxonomy" id="52767"/>
    <lineage>
        <taxon>Bacteria</taxon>
        <taxon>Bacillati</taxon>
        <taxon>Actinomycetota</taxon>
        <taxon>Actinomycetes</taxon>
        <taxon>Actinomycetales</taxon>
        <taxon>Actinomycetaceae</taxon>
        <taxon>Actinomyces</taxon>
    </lineage>
</organism>
<evidence type="ECO:0000256" key="4">
    <source>
        <dbReference type="PROSITE-ProRule" id="PRU00473"/>
    </source>
</evidence>
<dbReference type="Proteomes" id="UP000184390">
    <property type="component" value="Unassembled WGS sequence"/>
</dbReference>
<dbReference type="InterPro" id="IPR006664">
    <property type="entry name" value="OMP_bac"/>
</dbReference>
<feature type="region of interest" description="Disordered" evidence="5">
    <location>
        <begin position="180"/>
        <end position="222"/>
    </location>
</feature>
<evidence type="ECO:0000313" key="9">
    <source>
        <dbReference type="Proteomes" id="UP000184390"/>
    </source>
</evidence>
<evidence type="ECO:0000313" key="8">
    <source>
        <dbReference type="EMBL" id="SHI32068.1"/>
    </source>
</evidence>
<dbReference type="InterPro" id="IPR036737">
    <property type="entry name" value="OmpA-like_sf"/>
</dbReference>
<dbReference type="InterPro" id="IPR050330">
    <property type="entry name" value="Bact_OuterMem_StrucFunc"/>
</dbReference>
<proteinExistence type="predicted"/>
<reference evidence="8 9" key="1">
    <citation type="submission" date="2016-11" db="EMBL/GenBank/DDBJ databases">
        <authorList>
            <person name="Varghese N."/>
            <person name="Submissions S."/>
        </authorList>
    </citation>
    <scope>NUCLEOTIDE SEQUENCE [LARGE SCALE GENOMIC DNA]</scope>
    <source>
        <strain evidence="8 9">PA</strain>
    </source>
</reference>
<dbReference type="Pfam" id="PF00691">
    <property type="entry name" value="OmpA"/>
    <property type="match status" value="1"/>
</dbReference>
<dbReference type="SUPFAM" id="SSF103088">
    <property type="entry name" value="OmpA-like"/>
    <property type="match status" value="1"/>
</dbReference>
<evidence type="ECO:0000256" key="5">
    <source>
        <dbReference type="SAM" id="MobiDB-lite"/>
    </source>
</evidence>
<feature type="chain" id="PRO_5046406349" evidence="6">
    <location>
        <begin position="34"/>
        <end position="222"/>
    </location>
</feature>
<feature type="compositionally biased region" description="Basic and acidic residues" evidence="5">
    <location>
        <begin position="198"/>
        <end position="211"/>
    </location>
</feature>
<keyword evidence="6" id="KW-0732">Signal</keyword>
<comment type="subcellular location">
    <subcellularLocation>
        <location evidence="1">Cell outer membrane</location>
    </subcellularLocation>
</comment>
<dbReference type="PANTHER" id="PTHR30329">
    <property type="entry name" value="STATOR ELEMENT OF FLAGELLAR MOTOR COMPLEX"/>
    <property type="match status" value="1"/>
</dbReference>
<comment type="caution">
    <text evidence="8">The sequence shown here is derived from an EMBL/GenBank/DDBJ whole genome shotgun (WGS) entry which is preliminary data.</text>
</comment>
<evidence type="ECO:0000256" key="2">
    <source>
        <dbReference type="ARBA" id="ARBA00023136"/>
    </source>
</evidence>
<evidence type="ECO:0000256" key="1">
    <source>
        <dbReference type="ARBA" id="ARBA00004442"/>
    </source>
</evidence>
<protein>
    <submittedName>
        <fullName evidence="8">OmpA family protein</fullName>
    </submittedName>
</protein>
<dbReference type="RefSeq" id="WP_077239898.1">
    <property type="nucleotide sequence ID" value="NZ_BDIO01000003.1"/>
</dbReference>
<evidence type="ECO:0000259" key="7">
    <source>
        <dbReference type="PROSITE" id="PS51123"/>
    </source>
</evidence>
<keyword evidence="2 4" id="KW-0472">Membrane</keyword>
<evidence type="ECO:0000256" key="3">
    <source>
        <dbReference type="ARBA" id="ARBA00023237"/>
    </source>
</evidence>
<dbReference type="EMBL" id="FQYL01000001">
    <property type="protein sequence ID" value="SHI32068.1"/>
    <property type="molecule type" value="Genomic_DNA"/>
</dbReference>
<feature type="compositionally biased region" description="Polar residues" evidence="5">
    <location>
        <begin position="45"/>
        <end position="62"/>
    </location>
</feature>
<accession>A0ABY1I123</accession>
<sequence length="222" mass="22093">MSAPAPAHRASLRAAACAVALAGALALGGAASAATPTPSDDDSSKYSPKASTLPSLTQAAPPETASTVTNIAAPVLDFAPPVLDIIAPVASADGAVSTSTVGNTTTATLSNDVTFDVDSATLTPRAAQVLDSIVTGWAGTAPAEVTVVGHTDSVADDAHNQTLSEQRAQAVADYLTSKSPGLKVTASGKGETEPAASETKEDGSASEEGKAANRRVVLTWQQ</sequence>
<name>A0ABY1I123_9ACTO</name>
<dbReference type="CDD" id="cd07185">
    <property type="entry name" value="OmpA_C-like"/>
    <property type="match status" value="1"/>
</dbReference>
<dbReference type="PRINTS" id="PR01021">
    <property type="entry name" value="OMPADOMAIN"/>
</dbReference>
<feature type="region of interest" description="Disordered" evidence="5">
    <location>
        <begin position="31"/>
        <end position="62"/>
    </location>
</feature>
<keyword evidence="9" id="KW-1185">Reference proteome</keyword>
<evidence type="ECO:0000256" key="6">
    <source>
        <dbReference type="SAM" id="SignalP"/>
    </source>
</evidence>